<dbReference type="SUPFAM" id="SSF56112">
    <property type="entry name" value="Protein kinase-like (PK-like)"/>
    <property type="match status" value="1"/>
</dbReference>
<keyword evidence="4 5" id="KW-0067">ATP-binding</keyword>
<name>A5BZD8_VITVI</name>
<evidence type="ECO:0000256" key="1">
    <source>
        <dbReference type="ARBA" id="ARBA00022679"/>
    </source>
</evidence>
<dbReference type="FunFam" id="3.30.200.20:FF:001154">
    <property type="entry name" value="Serine/threonine-protein kinase-like protein"/>
    <property type="match status" value="1"/>
</dbReference>
<protein>
    <recommendedName>
        <fullName evidence="7">Protein kinase domain-containing protein</fullName>
    </recommendedName>
</protein>
<evidence type="ECO:0000256" key="3">
    <source>
        <dbReference type="ARBA" id="ARBA00022777"/>
    </source>
</evidence>
<feature type="binding site" evidence="5">
    <location>
        <position position="269"/>
    </location>
    <ligand>
        <name>ATP</name>
        <dbReference type="ChEBI" id="CHEBI:30616"/>
    </ligand>
</feature>
<dbReference type="PROSITE" id="PS00107">
    <property type="entry name" value="PROTEIN_KINASE_ATP"/>
    <property type="match status" value="1"/>
</dbReference>
<keyword evidence="1" id="KW-0808">Transferase</keyword>
<dbReference type="Gene3D" id="3.30.200.20">
    <property type="entry name" value="Phosphorylase Kinase, domain 1"/>
    <property type="match status" value="1"/>
</dbReference>
<dbReference type="PROSITE" id="PS50011">
    <property type="entry name" value="PROTEIN_KINASE_DOM"/>
    <property type="match status" value="1"/>
</dbReference>
<proteinExistence type="predicted"/>
<feature type="region of interest" description="Disordered" evidence="6">
    <location>
        <begin position="569"/>
        <end position="588"/>
    </location>
</feature>
<dbReference type="PANTHER" id="PTHR46146:SF23">
    <property type="entry name" value="PROTEIN KINASE DOMAIN-CONTAINING PROTEIN"/>
    <property type="match status" value="1"/>
</dbReference>
<keyword evidence="2 5" id="KW-0547">Nucleotide-binding</keyword>
<sequence>MQKLGDFKLPNFFNYPPYFTLLPPRDLAQVVKLGWVYERFQPVRDTQEKQIFVIGLEEEFSLFLNPVIENTLNFGSDGIGTLSHEAREAFLSALVLEGERLWVGGQCYDRKCGQELNLKEQPQGLHPESALTNMPDWGLGVGNSKPILSGSWCLHHLHRHGPIPPGSCLLPPGGLPKVQVTVVADLVGFWESKTKSSTHKVTREESAIATCDPYIWDNKRKPFQITNFSYADLESATNGFSAESFLGKGSYGSVYRALLHHGKLIAAVKRAIGPQQHNNKCASCTNCSTCSNSTSPADNEIEILSRVRNPRLVNLLGFSVDRNEKKLIVVEFMPNGSLYDILHSSPRPPSWRRRVRWASQIAKAVESLHSSNPPVIHRDIKSSNVLLDGKWNARLGDFGLALRGHVEDVRVRCTPPAGTLGYLDPGYLAPGDLSTKSDVFSFGILLLEMISGRNAIDVNYSPPSVVDWAVPLIKHTNFSAICDPRIGEPEDPRVIRQLAVLAARCVRSTAEKRPAATEVVDCLRNVRKMVQSPPIWGNVRRRVQRPSRSRQMTLEVLDGSGEMVKTKKLGSRRNRKVSSVPGAEEGNEAVGSLSDGVIRSKSIGSGSEIKMGWDPKKKPGLVVKMPVMRLVKSRSMGVVQSKRLLHCHQFAFELDKRAHAFRELSEPKLLVWTRSSSFRLLSITGD</sequence>
<organism evidence="8">
    <name type="scientific">Vitis vinifera</name>
    <name type="common">Grape</name>
    <dbReference type="NCBI Taxonomy" id="29760"/>
    <lineage>
        <taxon>Eukaryota</taxon>
        <taxon>Viridiplantae</taxon>
        <taxon>Streptophyta</taxon>
        <taxon>Embryophyta</taxon>
        <taxon>Tracheophyta</taxon>
        <taxon>Spermatophyta</taxon>
        <taxon>Magnoliopsida</taxon>
        <taxon>eudicotyledons</taxon>
        <taxon>Gunneridae</taxon>
        <taxon>Pentapetalae</taxon>
        <taxon>rosids</taxon>
        <taxon>Vitales</taxon>
        <taxon>Vitaceae</taxon>
        <taxon>Viteae</taxon>
        <taxon>Vitis</taxon>
    </lineage>
</organism>
<dbReference type="AlphaFoldDB" id="A5BZD8"/>
<dbReference type="Gene3D" id="1.10.510.10">
    <property type="entry name" value="Transferase(Phosphotransferase) domain 1"/>
    <property type="match status" value="1"/>
</dbReference>
<evidence type="ECO:0000256" key="6">
    <source>
        <dbReference type="SAM" id="MobiDB-lite"/>
    </source>
</evidence>
<accession>A5BZD8</accession>
<evidence type="ECO:0000259" key="7">
    <source>
        <dbReference type="PROSITE" id="PS50011"/>
    </source>
</evidence>
<dbReference type="ExpressionAtlas" id="A5BZD8">
    <property type="expression patterns" value="baseline and differential"/>
</dbReference>
<dbReference type="Pfam" id="PF00069">
    <property type="entry name" value="Pkinase"/>
    <property type="match status" value="1"/>
</dbReference>
<feature type="domain" description="Protein kinase" evidence="7">
    <location>
        <begin position="240"/>
        <end position="530"/>
    </location>
</feature>
<dbReference type="FunFam" id="1.10.510.10:FF:000540">
    <property type="entry name" value="Serine/threonine-protein kinase-like protein"/>
    <property type="match status" value="1"/>
</dbReference>
<dbReference type="InterPro" id="IPR008271">
    <property type="entry name" value="Ser/Thr_kinase_AS"/>
</dbReference>
<dbReference type="GO" id="GO:0005524">
    <property type="term" value="F:ATP binding"/>
    <property type="evidence" value="ECO:0007669"/>
    <property type="project" value="UniProtKB-UniRule"/>
</dbReference>
<dbReference type="PROSITE" id="PS00108">
    <property type="entry name" value="PROTEIN_KINASE_ST"/>
    <property type="match status" value="1"/>
</dbReference>
<evidence type="ECO:0000256" key="2">
    <source>
        <dbReference type="ARBA" id="ARBA00022741"/>
    </source>
</evidence>
<dbReference type="PANTHER" id="PTHR46146">
    <property type="entry name" value="SERINE/THREONINE-PROTEIN KINASE-LIKE PROTEIN CCR4"/>
    <property type="match status" value="1"/>
</dbReference>
<evidence type="ECO:0000313" key="8">
    <source>
        <dbReference type="EMBL" id="CAN75154.1"/>
    </source>
</evidence>
<dbReference type="EMBL" id="AM476712">
    <property type="protein sequence ID" value="CAN75154.1"/>
    <property type="molecule type" value="Genomic_DNA"/>
</dbReference>
<evidence type="ECO:0000256" key="4">
    <source>
        <dbReference type="ARBA" id="ARBA00022840"/>
    </source>
</evidence>
<keyword evidence="3" id="KW-0418">Kinase</keyword>
<gene>
    <name evidence="8" type="ORF">VITISV_035995</name>
</gene>
<dbReference type="GO" id="GO:0004672">
    <property type="term" value="F:protein kinase activity"/>
    <property type="evidence" value="ECO:0007669"/>
    <property type="project" value="InterPro"/>
</dbReference>
<dbReference type="SMART" id="SM00220">
    <property type="entry name" value="S_TKc"/>
    <property type="match status" value="1"/>
</dbReference>
<dbReference type="InterPro" id="IPR011009">
    <property type="entry name" value="Kinase-like_dom_sf"/>
</dbReference>
<dbReference type="InterPro" id="IPR017441">
    <property type="entry name" value="Protein_kinase_ATP_BS"/>
</dbReference>
<evidence type="ECO:0000256" key="5">
    <source>
        <dbReference type="PROSITE-ProRule" id="PRU10141"/>
    </source>
</evidence>
<reference evidence="8" key="1">
    <citation type="journal article" date="2007" name="PLoS ONE">
        <title>The first genome sequence of an elite grapevine cultivar (Pinot noir Vitis vinifera L.): coping with a highly heterozygous genome.</title>
        <authorList>
            <person name="Velasco R."/>
            <person name="Zharkikh A."/>
            <person name="Troggio M."/>
            <person name="Cartwright D.A."/>
            <person name="Cestaro A."/>
            <person name="Pruss D."/>
            <person name="Pindo M."/>
            <person name="FitzGerald L.M."/>
            <person name="Vezzulli S."/>
            <person name="Reid J."/>
            <person name="Malacarne G."/>
            <person name="Iliev D."/>
            <person name="Coppola G."/>
            <person name="Wardell B."/>
            <person name="Micheletti D."/>
            <person name="Macalma T."/>
            <person name="Facci M."/>
            <person name="Mitchell J.T."/>
            <person name="Perazzolli M."/>
            <person name="Eldredge G."/>
            <person name="Gatto P."/>
            <person name="Oyzerski R."/>
            <person name="Moretto M."/>
            <person name="Gutin N."/>
            <person name="Stefanini M."/>
            <person name="Chen Y."/>
            <person name="Segala C."/>
            <person name="Davenport C."/>
            <person name="Dematte L."/>
            <person name="Mraz A."/>
            <person name="Battilana J."/>
            <person name="Stormo K."/>
            <person name="Costa F."/>
            <person name="Tao Q."/>
            <person name="Si-Ammour A."/>
            <person name="Harkins T."/>
            <person name="Lackey A."/>
            <person name="Perbost C."/>
            <person name="Taillon B."/>
            <person name="Stella A."/>
            <person name="Solovyev V."/>
            <person name="Fawcett J.A."/>
            <person name="Sterck L."/>
            <person name="Vandepoele K."/>
            <person name="Grando S.M."/>
            <person name="Toppo S."/>
            <person name="Moser C."/>
            <person name="Lanchbury J."/>
            <person name="Bogden R."/>
            <person name="Skolnick M."/>
            <person name="Sgaramella V."/>
            <person name="Bhatnagar S.K."/>
            <person name="Fontana P."/>
            <person name="Gutin A."/>
            <person name="Van de Peer Y."/>
            <person name="Salamini F."/>
            <person name="Viola R."/>
        </authorList>
    </citation>
    <scope>NUCLEOTIDE SEQUENCE</scope>
</reference>
<dbReference type="InterPro" id="IPR000719">
    <property type="entry name" value="Prot_kinase_dom"/>
</dbReference>